<evidence type="ECO:0000259" key="9">
    <source>
        <dbReference type="Pfam" id="PF21088"/>
    </source>
</evidence>
<evidence type="ECO:0000256" key="5">
    <source>
        <dbReference type="ARBA" id="ARBA00022989"/>
    </source>
</evidence>
<accession>A0A3B1APX4</accession>
<dbReference type="InterPro" id="IPR049142">
    <property type="entry name" value="MS_channel_1st"/>
</dbReference>
<proteinExistence type="inferred from homology"/>
<evidence type="ECO:0000256" key="6">
    <source>
        <dbReference type="ARBA" id="ARBA00023136"/>
    </source>
</evidence>
<comment type="similarity">
    <text evidence="2">Belongs to the MscS (TC 1.A.23) family.</text>
</comment>
<dbReference type="Gene3D" id="1.10.287.1260">
    <property type="match status" value="1"/>
</dbReference>
<dbReference type="PANTHER" id="PTHR30221">
    <property type="entry name" value="SMALL-CONDUCTANCE MECHANOSENSITIVE CHANNEL"/>
    <property type="match status" value="1"/>
</dbReference>
<dbReference type="PANTHER" id="PTHR30221:SF8">
    <property type="entry name" value="SMALL-CONDUCTANCE MECHANOSENSITIVE CHANNEL"/>
    <property type="match status" value="1"/>
</dbReference>
<evidence type="ECO:0000256" key="3">
    <source>
        <dbReference type="ARBA" id="ARBA00022475"/>
    </source>
</evidence>
<dbReference type="AlphaFoldDB" id="A0A3B1APX4"/>
<evidence type="ECO:0000256" key="1">
    <source>
        <dbReference type="ARBA" id="ARBA00004651"/>
    </source>
</evidence>
<evidence type="ECO:0000256" key="4">
    <source>
        <dbReference type="ARBA" id="ARBA00022692"/>
    </source>
</evidence>
<feature type="transmembrane region" description="Helical" evidence="7">
    <location>
        <begin position="93"/>
        <end position="115"/>
    </location>
</feature>
<feature type="transmembrane region" description="Helical" evidence="7">
    <location>
        <begin position="65"/>
        <end position="87"/>
    </location>
</feature>
<feature type="domain" description="Mechanosensitive ion channel transmembrane helices 2/3" evidence="9">
    <location>
        <begin position="62"/>
        <end position="100"/>
    </location>
</feature>
<dbReference type="InterPro" id="IPR006685">
    <property type="entry name" value="MscS_channel_2nd"/>
</dbReference>
<comment type="subcellular location">
    <subcellularLocation>
        <location evidence="1">Cell membrane</location>
        <topology evidence="1">Multi-pass membrane protein</topology>
    </subcellularLocation>
</comment>
<evidence type="ECO:0008006" key="11">
    <source>
        <dbReference type="Google" id="ProtNLM"/>
    </source>
</evidence>
<gene>
    <name evidence="10" type="ORF">MNBD_GAMMA21-2643</name>
</gene>
<sequence>MEKTLQSLTELLFNWAPDIGIAIGILLAFYILSRAITKIINSSQSRFDLDPGLVSLVRRTNRITLFVLAVLTALGTLGVNISAMVAGLGLTGFALGFALKDTISNLLSGVLILLYRPFQIGSVIKVGSFEGEVVGIDLRYTVLNSGEKKILIPNSKLFTDPIIVLNGDAVNGLTDPDNKD</sequence>
<keyword evidence="4 7" id="KW-0812">Transmembrane</keyword>
<dbReference type="Gene3D" id="2.30.30.60">
    <property type="match status" value="1"/>
</dbReference>
<dbReference type="Pfam" id="PF21088">
    <property type="entry name" value="MS_channel_1st"/>
    <property type="match status" value="1"/>
</dbReference>
<dbReference type="GO" id="GO:0008381">
    <property type="term" value="F:mechanosensitive monoatomic ion channel activity"/>
    <property type="evidence" value="ECO:0007669"/>
    <property type="project" value="InterPro"/>
</dbReference>
<dbReference type="SUPFAM" id="SSF50182">
    <property type="entry name" value="Sm-like ribonucleoproteins"/>
    <property type="match status" value="1"/>
</dbReference>
<dbReference type="Pfam" id="PF00924">
    <property type="entry name" value="MS_channel_2nd"/>
    <property type="match status" value="1"/>
</dbReference>
<dbReference type="GO" id="GO:0005886">
    <property type="term" value="C:plasma membrane"/>
    <property type="evidence" value="ECO:0007669"/>
    <property type="project" value="UniProtKB-SubCell"/>
</dbReference>
<name>A0A3B1APX4_9ZZZZ</name>
<dbReference type="InterPro" id="IPR045275">
    <property type="entry name" value="MscS_archaea/bacteria_type"/>
</dbReference>
<evidence type="ECO:0000256" key="7">
    <source>
        <dbReference type="SAM" id="Phobius"/>
    </source>
</evidence>
<dbReference type="InterPro" id="IPR023408">
    <property type="entry name" value="MscS_beta-dom_sf"/>
</dbReference>
<organism evidence="10">
    <name type="scientific">hydrothermal vent metagenome</name>
    <dbReference type="NCBI Taxonomy" id="652676"/>
    <lineage>
        <taxon>unclassified sequences</taxon>
        <taxon>metagenomes</taxon>
        <taxon>ecological metagenomes</taxon>
    </lineage>
</organism>
<feature type="transmembrane region" description="Helical" evidence="7">
    <location>
        <begin position="12"/>
        <end position="32"/>
    </location>
</feature>
<reference evidence="10" key="1">
    <citation type="submission" date="2018-06" db="EMBL/GenBank/DDBJ databases">
        <authorList>
            <person name="Zhirakovskaya E."/>
        </authorList>
    </citation>
    <scope>NUCLEOTIDE SEQUENCE</scope>
</reference>
<dbReference type="SUPFAM" id="SSF82861">
    <property type="entry name" value="Mechanosensitive channel protein MscS (YggB), transmembrane region"/>
    <property type="match status" value="1"/>
</dbReference>
<evidence type="ECO:0000259" key="8">
    <source>
        <dbReference type="Pfam" id="PF00924"/>
    </source>
</evidence>
<evidence type="ECO:0000313" key="10">
    <source>
        <dbReference type="EMBL" id="VAX01428.1"/>
    </source>
</evidence>
<keyword evidence="6 7" id="KW-0472">Membrane</keyword>
<keyword evidence="5 7" id="KW-1133">Transmembrane helix</keyword>
<dbReference type="InterPro" id="IPR010920">
    <property type="entry name" value="LSM_dom_sf"/>
</dbReference>
<evidence type="ECO:0000256" key="2">
    <source>
        <dbReference type="ARBA" id="ARBA00008017"/>
    </source>
</evidence>
<dbReference type="InterPro" id="IPR011014">
    <property type="entry name" value="MscS_channel_TM-2"/>
</dbReference>
<dbReference type="EMBL" id="UOFR01000084">
    <property type="protein sequence ID" value="VAX01428.1"/>
    <property type="molecule type" value="Genomic_DNA"/>
</dbReference>
<keyword evidence="3" id="KW-1003">Cell membrane</keyword>
<feature type="domain" description="Mechanosensitive ion channel MscS" evidence="8">
    <location>
        <begin position="101"/>
        <end position="163"/>
    </location>
</feature>
<protein>
    <recommendedName>
        <fullName evidence="11">Mechanosensitive ion channel</fullName>
    </recommendedName>
</protein>